<name>W0DNZ4_9GAMM</name>
<sequence length="109" mass="11752">MTAATPQPRNAVALLTPLIGIRGRFQGRTLELVEVLADGPQVALLDLSSTPGIQANQYGDPLSRQPRTLTIPVVSPIDDDIHPALRELLPEAILQQLRSLNDARGLAED</sequence>
<organism evidence="1 2">
    <name type="scientific">Thioalkalivibrio paradoxus ARh 1</name>
    <dbReference type="NCBI Taxonomy" id="713585"/>
    <lineage>
        <taxon>Bacteria</taxon>
        <taxon>Pseudomonadati</taxon>
        <taxon>Pseudomonadota</taxon>
        <taxon>Gammaproteobacteria</taxon>
        <taxon>Chromatiales</taxon>
        <taxon>Ectothiorhodospiraceae</taxon>
        <taxon>Thioalkalivibrio</taxon>
    </lineage>
</organism>
<dbReference type="RefSeq" id="WP_006748213.1">
    <property type="nucleotide sequence ID" value="NZ_CP007029.1"/>
</dbReference>
<dbReference type="EMBL" id="CP007029">
    <property type="protein sequence ID" value="AHE98605.1"/>
    <property type="molecule type" value="Genomic_DNA"/>
</dbReference>
<reference evidence="1 2" key="1">
    <citation type="submission" date="2013-12" db="EMBL/GenBank/DDBJ databases">
        <authorList>
            <consortium name="DOE Joint Genome Institute"/>
            <person name="Muyzer G."/>
            <person name="Huntemann M."/>
            <person name="Han J."/>
            <person name="Chen A."/>
            <person name="Kyrpides N."/>
            <person name="Mavromatis K."/>
            <person name="Markowitz V."/>
            <person name="Palaniappan K."/>
            <person name="Ivanova N."/>
            <person name="Schaumberg A."/>
            <person name="Pati A."/>
            <person name="Liolios K."/>
            <person name="Nordberg H.P."/>
            <person name="Cantor M.N."/>
            <person name="Hua S.X."/>
            <person name="Woyke T."/>
        </authorList>
    </citation>
    <scope>NUCLEOTIDE SEQUENCE [LARGE SCALE GENOMIC DNA]</scope>
    <source>
        <strain evidence="1 2">ARh 1</strain>
    </source>
</reference>
<protein>
    <submittedName>
        <fullName evidence="1">Uncharacterized protein</fullName>
    </submittedName>
</protein>
<gene>
    <name evidence="1" type="ORF">THITH_10495</name>
</gene>
<accession>W0DNZ4</accession>
<dbReference type="Proteomes" id="UP000005289">
    <property type="component" value="Chromosome"/>
</dbReference>
<proteinExistence type="predicted"/>
<evidence type="ECO:0000313" key="1">
    <source>
        <dbReference type="EMBL" id="AHE98605.1"/>
    </source>
</evidence>
<dbReference type="KEGG" id="tti:THITH_10495"/>
<dbReference type="HOGENOM" id="CLU_167546_1_0_6"/>
<evidence type="ECO:0000313" key="2">
    <source>
        <dbReference type="Proteomes" id="UP000005289"/>
    </source>
</evidence>
<keyword evidence="2" id="KW-1185">Reference proteome</keyword>
<dbReference type="OrthoDB" id="7066453at2"/>
<dbReference type="AlphaFoldDB" id="W0DNZ4"/>